<organism evidence="2 3">
    <name type="scientific">Pristionchus pacificus</name>
    <name type="common">Parasitic nematode worm</name>
    <dbReference type="NCBI Taxonomy" id="54126"/>
    <lineage>
        <taxon>Eukaryota</taxon>
        <taxon>Metazoa</taxon>
        <taxon>Ecdysozoa</taxon>
        <taxon>Nematoda</taxon>
        <taxon>Chromadorea</taxon>
        <taxon>Rhabditida</taxon>
        <taxon>Rhabditina</taxon>
        <taxon>Diplogasteromorpha</taxon>
        <taxon>Diplogasteroidea</taxon>
        <taxon>Neodiplogasteridae</taxon>
        <taxon>Pristionchus</taxon>
    </lineage>
</organism>
<evidence type="ECO:0000256" key="1">
    <source>
        <dbReference type="SAM" id="MobiDB-lite"/>
    </source>
</evidence>
<feature type="region of interest" description="Disordered" evidence="1">
    <location>
        <begin position="207"/>
        <end position="230"/>
    </location>
</feature>
<dbReference type="EnsemblMetazoa" id="PPA08383.1">
    <property type="protein sequence ID" value="PPA08383.1"/>
    <property type="gene ID" value="WBGene00097937"/>
</dbReference>
<dbReference type="Proteomes" id="UP000005239">
    <property type="component" value="Unassembled WGS sequence"/>
</dbReference>
<reference evidence="3" key="1">
    <citation type="journal article" date="2008" name="Nat. Genet.">
        <title>The Pristionchus pacificus genome provides a unique perspective on nematode lifestyle and parasitism.</title>
        <authorList>
            <person name="Dieterich C."/>
            <person name="Clifton S.W."/>
            <person name="Schuster L.N."/>
            <person name="Chinwalla A."/>
            <person name="Delehaunty K."/>
            <person name="Dinkelacker I."/>
            <person name="Fulton L."/>
            <person name="Fulton R."/>
            <person name="Godfrey J."/>
            <person name="Minx P."/>
            <person name="Mitreva M."/>
            <person name="Roeseler W."/>
            <person name="Tian H."/>
            <person name="Witte H."/>
            <person name="Yang S.P."/>
            <person name="Wilson R.K."/>
            <person name="Sommer R.J."/>
        </authorList>
    </citation>
    <scope>NUCLEOTIDE SEQUENCE [LARGE SCALE GENOMIC DNA]</scope>
    <source>
        <strain evidence="3">PS312</strain>
    </source>
</reference>
<dbReference type="AlphaFoldDB" id="A0A2A6BAD7"/>
<accession>A0A8R1Y757</accession>
<name>A0A2A6BAD7_PRIPA</name>
<evidence type="ECO:0000313" key="2">
    <source>
        <dbReference type="EnsemblMetazoa" id="PPA08383.1"/>
    </source>
</evidence>
<feature type="compositionally biased region" description="Basic and acidic residues" evidence="1">
    <location>
        <begin position="302"/>
        <end position="330"/>
    </location>
</feature>
<keyword evidence="3" id="KW-1185">Reference proteome</keyword>
<feature type="compositionally biased region" description="Low complexity" evidence="1">
    <location>
        <begin position="292"/>
        <end position="301"/>
    </location>
</feature>
<sequence>MHIGRTDFFEREQGFMIGGFAVLHFHDRNGWRKTNIIQHESLLASSMLREFLLGFFLFSTSLSLNCYKGVHRKAPEGGKDLTMVACPEHQGEELCCTKHWTNSIPGVYGCRRRCPTFKGNEWCTSNTCYCKEVSGKCDPHLTPNTPFGEQKKFDVWGSTYNKLFELFREDELPRALRGRRRTMGEATDVNENRQRLVSEMQLRNARLSTQDDHHRSITLSPSPNGNLIDRYPEGYRAQASYRTTRRHEEPVYGTIWKGHPRAAPPRRFDLPPTTIDLEEEIHEAPGQRRHQSAAANAPANRRSNEVEHPGSKCRRSLETHEAPRNDDHRSNRIVNELSYDNGPNGDNANGQPESNYRSVASEVPPVANNYRSSVTVNNFPEAQEEDKQRDYYRALNAVKSAEVRGSPSEPAQLFERKEYPPIDHARETPLMAQSPSLQDEVFTNGSPVPLGKKKIVYRIPGDLVTVSALPRNEYDYPPTEHHRGGARIIDRSNLLRTVSTSSSVSSLQDSPIKKLLSTHLEGDPKRVQRISSSSGMPAPVVKTTILRCSNGRKAAIIQVDEIARIIRWIDPSEENGSFSDHLDVKRGTSMTSPGKAVMDSTSIAPYELQLIDIVEEKIDRRIPLDWPELFVLKNAHCRLVIPLEDRLMTIRKLRNGESHDADRLERQILDEYARYEHVIDRVVLCGSPYTRLAHAIMRADAHWFHARTIRDPSERSDMYRKAIDCYAELLERAENSMEADDVALLTLVQKVTRILAESANFDPQLVVKAALIVDRAEKRLDQKADGEAARRIKTIRYNLDCVNEAARKHLV</sequence>
<accession>A0A2A6BAD7</accession>
<dbReference type="OrthoDB" id="5837449at2759"/>
<feature type="region of interest" description="Disordered" evidence="1">
    <location>
        <begin position="282"/>
        <end position="357"/>
    </location>
</feature>
<feature type="compositionally biased region" description="Polar residues" evidence="1">
    <location>
        <begin position="344"/>
        <end position="357"/>
    </location>
</feature>
<reference evidence="2" key="2">
    <citation type="submission" date="2022-06" db="UniProtKB">
        <authorList>
            <consortium name="EnsemblMetazoa"/>
        </authorList>
    </citation>
    <scope>IDENTIFICATION</scope>
    <source>
        <strain evidence="2">PS312</strain>
    </source>
</reference>
<gene>
    <name evidence="2" type="primary">WBGene00097937</name>
</gene>
<evidence type="ECO:0000313" key="3">
    <source>
        <dbReference type="Proteomes" id="UP000005239"/>
    </source>
</evidence>
<protein>
    <submittedName>
        <fullName evidence="2">Uncharacterized protein</fullName>
    </submittedName>
</protein>
<proteinExistence type="predicted"/>